<dbReference type="RefSeq" id="WP_048920262.1">
    <property type="nucleotide sequence ID" value="NZ_CP010777.1"/>
</dbReference>
<sequence length="285" mass="31084">MNKPPQNKVIVITGASSGIGKATAEALAQEGMQVVLICRNEAKGKKALEDIKRKVPGANLSLHLADLSSMQEVRKLASELQEAFPVIDVLINNAGLIPGHLELSEEGYEIGWATNHLAPFLLTNLLIDQLLAAEQGRVINVTSEAHRLGQIDFSHAGLPEQYSALTSYADSKLANVFFTYELARRTEFTNLTVNCLHPGVVASNFGQNSNFFIRNFFRLGRLFMKSPAAGAQGSVHLATSPYVSKLSGKYFKGKQLSNSSKDSQNAHVARRLWDISAEQTGFELS</sequence>
<dbReference type="KEGG" id="ruf:TH63_06645"/>
<dbReference type="Gene3D" id="3.40.50.720">
    <property type="entry name" value="NAD(P)-binding Rossmann-like Domain"/>
    <property type="match status" value="1"/>
</dbReference>
<organism evidence="3 4">
    <name type="scientific">Rufibacter radiotolerans</name>
    <dbReference type="NCBI Taxonomy" id="1379910"/>
    <lineage>
        <taxon>Bacteria</taxon>
        <taxon>Pseudomonadati</taxon>
        <taxon>Bacteroidota</taxon>
        <taxon>Cytophagia</taxon>
        <taxon>Cytophagales</taxon>
        <taxon>Hymenobacteraceae</taxon>
        <taxon>Rufibacter</taxon>
    </lineage>
</organism>
<dbReference type="PANTHER" id="PTHR43157">
    <property type="entry name" value="PHOSPHATIDYLINOSITOL-GLYCAN BIOSYNTHESIS CLASS F PROTEIN-RELATED"/>
    <property type="match status" value="1"/>
</dbReference>
<evidence type="ECO:0000313" key="4">
    <source>
        <dbReference type="Proteomes" id="UP000036458"/>
    </source>
</evidence>
<keyword evidence="1" id="KW-0560">Oxidoreductase</keyword>
<dbReference type="PATRIC" id="fig|1379910.4.peg.1456"/>
<dbReference type="PANTHER" id="PTHR43157:SF31">
    <property type="entry name" value="PHOSPHATIDYLINOSITOL-GLYCAN BIOSYNTHESIS CLASS F PROTEIN"/>
    <property type="match status" value="1"/>
</dbReference>
<evidence type="ECO:0000256" key="2">
    <source>
        <dbReference type="RuleBase" id="RU000363"/>
    </source>
</evidence>
<proteinExistence type="inferred from homology"/>
<name>A0A0H4VNS4_9BACT</name>
<evidence type="ECO:0000256" key="1">
    <source>
        <dbReference type="ARBA" id="ARBA00023002"/>
    </source>
</evidence>
<dbReference type="InterPro" id="IPR036291">
    <property type="entry name" value="NAD(P)-bd_dom_sf"/>
</dbReference>
<dbReference type="Proteomes" id="UP000036458">
    <property type="component" value="Chromosome"/>
</dbReference>
<dbReference type="EMBL" id="CP010777">
    <property type="protein sequence ID" value="AKQ45389.1"/>
    <property type="molecule type" value="Genomic_DNA"/>
</dbReference>
<dbReference type="STRING" id="1379910.TH63_06645"/>
<keyword evidence="4" id="KW-1185">Reference proteome</keyword>
<dbReference type="AlphaFoldDB" id="A0A0H4VNS4"/>
<dbReference type="SUPFAM" id="SSF51735">
    <property type="entry name" value="NAD(P)-binding Rossmann-fold domains"/>
    <property type="match status" value="1"/>
</dbReference>
<evidence type="ECO:0000313" key="3">
    <source>
        <dbReference type="EMBL" id="AKQ45389.1"/>
    </source>
</evidence>
<dbReference type="Pfam" id="PF00106">
    <property type="entry name" value="adh_short"/>
    <property type="match status" value="1"/>
</dbReference>
<accession>A0A0H4VNS4</accession>
<dbReference type="InterPro" id="IPR002347">
    <property type="entry name" value="SDR_fam"/>
</dbReference>
<reference evidence="3 4" key="1">
    <citation type="submission" date="2015-01" db="EMBL/GenBank/DDBJ databases">
        <title>Rufibacter sp./DG31D/ whole genome sequencing.</title>
        <authorList>
            <person name="Kim M.K."/>
            <person name="Srinivasan S."/>
            <person name="Lee J.-J."/>
        </authorList>
    </citation>
    <scope>NUCLEOTIDE SEQUENCE [LARGE SCALE GENOMIC DNA]</scope>
    <source>
        <strain evidence="3 4">DG31D</strain>
    </source>
</reference>
<protein>
    <recommendedName>
        <fullName evidence="5">Dehydrogenases with different specificities (Related to short-chain alcohol dehydrogenases)</fullName>
    </recommendedName>
</protein>
<dbReference type="GO" id="GO:0016491">
    <property type="term" value="F:oxidoreductase activity"/>
    <property type="evidence" value="ECO:0007669"/>
    <property type="project" value="UniProtKB-KW"/>
</dbReference>
<dbReference type="PRINTS" id="PR00081">
    <property type="entry name" value="GDHRDH"/>
</dbReference>
<dbReference type="OrthoDB" id="597510at2"/>
<dbReference type="CDD" id="cd05327">
    <property type="entry name" value="retinol-DH_like_SDR_c_like"/>
    <property type="match status" value="1"/>
</dbReference>
<comment type="similarity">
    <text evidence="2">Belongs to the short-chain dehydrogenases/reductases (SDR) family.</text>
</comment>
<gene>
    <name evidence="3" type="ORF">TH63_06645</name>
</gene>
<evidence type="ECO:0008006" key="5">
    <source>
        <dbReference type="Google" id="ProtNLM"/>
    </source>
</evidence>
<dbReference type="PRINTS" id="PR00080">
    <property type="entry name" value="SDRFAMILY"/>
</dbReference>